<gene>
    <name evidence="2" type="ORF">FHX71_002079</name>
</gene>
<protein>
    <recommendedName>
        <fullName evidence="1">Glyoxalase-like domain-containing protein</fullName>
    </recommendedName>
</protein>
<evidence type="ECO:0000313" key="3">
    <source>
        <dbReference type="Proteomes" id="UP000540568"/>
    </source>
</evidence>
<dbReference type="SUPFAM" id="SSF54593">
    <property type="entry name" value="Glyoxalase/Bleomycin resistance protein/Dihydroxybiphenyl dioxygenase"/>
    <property type="match status" value="1"/>
</dbReference>
<dbReference type="AlphaFoldDB" id="A0A7W3PE31"/>
<evidence type="ECO:0000313" key="2">
    <source>
        <dbReference type="EMBL" id="MBA8808137.1"/>
    </source>
</evidence>
<dbReference type="RefSeq" id="WP_182615966.1">
    <property type="nucleotide sequence ID" value="NZ_BAAATF010000003.1"/>
</dbReference>
<reference evidence="2 3" key="1">
    <citation type="submission" date="2020-07" db="EMBL/GenBank/DDBJ databases">
        <title>Sequencing the genomes of 1000 actinobacteria strains.</title>
        <authorList>
            <person name="Klenk H.-P."/>
        </authorList>
    </citation>
    <scope>NUCLEOTIDE SEQUENCE [LARGE SCALE GENOMIC DNA]</scope>
    <source>
        <strain evidence="2 3">DSM 44121</strain>
    </source>
</reference>
<dbReference type="EMBL" id="JACGWV010000001">
    <property type="protein sequence ID" value="MBA8808137.1"/>
    <property type="molecule type" value="Genomic_DNA"/>
</dbReference>
<sequence>MSTAWTLTIDCADARTVAAFWMLALGYVERPPPSGRESWEEWLTEQGVPEAEWGDSAYLVDPEGRLPSLSFLKVPEPKTVKNRVHLDLQVSGGRDAPAGERERLIRAKVTELVAAGGSVAWESPGPAGLDHVTVRDPEGNELCVV</sequence>
<dbReference type="Proteomes" id="UP000540568">
    <property type="component" value="Unassembled WGS sequence"/>
</dbReference>
<organism evidence="2 3">
    <name type="scientific">Promicromonospora sukumoe</name>
    <dbReference type="NCBI Taxonomy" id="88382"/>
    <lineage>
        <taxon>Bacteria</taxon>
        <taxon>Bacillati</taxon>
        <taxon>Actinomycetota</taxon>
        <taxon>Actinomycetes</taxon>
        <taxon>Micrococcales</taxon>
        <taxon>Promicromonosporaceae</taxon>
        <taxon>Promicromonospora</taxon>
    </lineage>
</organism>
<keyword evidence="3" id="KW-1185">Reference proteome</keyword>
<evidence type="ECO:0000259" key="1">
    <source>
        <dbReference type="Pfam" id="PF18029"/>
    </source>
</evidence>
<dbReference type="InterPro" id="IPR029068">
    <property type="entry name" value="Glyas_Bleomycin-R_OHBP_Dase"/>
</dbReference>
<dbReference type="Pfam" id="PF18029">
    <property type="entry name" value="Glyoxalase_6"/>
    <property type="match status" value="1"/>
</dbReference>
<name>A0A7W3PE31_9MICO</name>
<comment type="caution">
    <text evidence="2">The sequence shown here is derived from an EMBL/GenBank/DDBJ whole genome shotgun (WGS) entry which is preliminary data.</text>
</comment>
<dbReference type="PANTHER" id="PTHR35908:SF1">
    <property type="entry name" value="CONSERVED PROTEIN"/>
    <property type="match status" value="1"/>
</dbReference>
<dbReference type="Gene3D" id="3.10.180.10">
    <property type="entry name" value="2,3-Dihydroxybiphenyl 1,2-Dioxygenase, domain 1"/>
    <property type="match status" value="1"/>
</dbReference>
<dbReference type="InterPro" id="IPR041581">
    <property type="entry name" value="Glyoxalase_6"/>
</dbReference>
<dbReference type="PANTHER" id="PTHR35908">
    <property type="entry name" value="HYPOTHETICAL FUSION PROTEIN"/>
    <property type="match status" value="1"/>
</dbReference>
<proteinExistence type="predicted"/>
<accession>A0A7W3PE31</accession>
<feature type="domain" description="Glyoxalase-like" evidence="1">
    <location>
        <begin position="7"/>
        <end position="145"/>
    </location>
</feature>